<feature type="compositionally biased region" description="Polar residues" evidence="2">
    <location>
        <begin position="963"/>
        <end position="972"/>
    </location>
</feature>
<feature type="compositionally biased region" description="Low complexity" evidence="2">
    <location>
        <begin position="1019"/>
        <end position="1042"/>
    </location>
</feature>
<organism evidence="3 4">
    <name type="scientific">Obba rivulosa</name>
    <dbReference type="NCBI Taxonomy" id="1052685"/>
    <lineage>
        <taxon>Eukaryota</taxon>
        <taxon>Fungi</taxon>
        <taxon>Dikarya</taxon>
        <taxon>Basidiomycota</taxon>
        <taxon>Agaricomycotina</taxon>
        <taxon>Agaricomycetes</taxon>
        <taxon>Polyporales</taxon>
        <taxon>Gelatoporiaceae</taxon>
        <taxon>Obba</taxon>
    </lineage>
</organism>
<sequence>MAAAQLPLDDDHPLALQLTSLRADVERYQHEAHGASVKLQRHALDTSQTLDIVHTLERENTRLREEVAILRAHPDSTPDPTSHQVQELTLALRRLSDKLTYTEEALHARASELVNARSDLDAARAVVGSAHGLAQHARAQLDESKARERELERKARAAEEERKMADLVVQEYADLVRSLEGRAKPSAPGSVNSLIDSEKSGSSATLVDSLAEGRSGLQKLLEEFNSENERLGREIDRLHGELDLKAGELSAEQRRSDLDRAKLAECQKRLAEYEANDNTAAKMVSRYMKFSQASTDALQKAMENMKARHAATAATLNAEAAQLQKTLLTERRHAEQLRDALDELAEDLSREAYGRRRETSLRLAFLSREEGLAEGLRRWIRKAREAFERALPSPDPPDASSTAPLDAFGRIIKDAEGLLDILNGQPVPEADSLSTVARLVSAQDAVATLTRELHIETEKRLVLARRLAEICTTEEHTLVSADEPPKRRKSPKRQNGDSQALESLAVQSHRPDPLAGVSVELQQAHKTDDPAMVGDSIKAHHQTSVESKSEGTLPVAESPATPKPTVSLMNGTSVHDARDIPPMKIDIPDNDPSRHDDIQALDSSIPVNLAATVPSSRMEDILDSVVQTPRTIIHPPSPSLPREDSGPPTASVADSPSMIPPDPIHPPSASSLRYSNSTVHIPTDTSSIADTVAIRSAPVKPGLPSLTSDQPAAALSSTPATVTETDTSSPDTVPTLPSTLDNSSAEQLHEHSSILPTRMFPLLDELEKVKHRYDDMQRAFRDCHLALKELKKDMSNLSYDTELSVVVQRAVERLNDLNEDTRVELEIRIADEERLAAGYMTLLSVPGALDADDEDEEDNAALAASMRAFVDGTDTTVSRAVQQLSRKLDDLQHDIAILKRTMYDLITSAEDAPAIPGRPPPAWSSWTAGLLTPARAASPVAPSFGSVVTSSRLRHSSSLSYMKRTSSETSADGQDPFAGLGLRTPMPALVLSPPKSAPKPRAASAMYMLGFGGRGHSFGLGSASPAKSLSPPSQVAHSTSEQEVTDTETETEDEEDDLDTDVE</sequence>
<keyword evidence="4" id="KW-1185">Reference proteome</keyword>
<feature type="coiled-coil region" evidence="1">
    <location>
        <begin position="320"/>
        <end position="351"/>
    </location>
</feature>
<dbReference type="AlphaFoldDB" id="A0A8E2DQG9"/>
<accession>A0A8E2DQG9</accession>
<feature type="compositionally biased region" description="Polar residues" evidence="2">
    <location>
        <begin position="705"/>
        <end position="746"/>
    </location>
</feature>
<feature type="compositionally biased region" description="Acidic residues" evidence="2">
    <location>
        <begin position="1043"/>
        <end position="1063"/>
    </location>
</feature>
<dbReference type="OrthoDB" id="2592022at2759"/>
<name>A0A8E2DQG9_9APHY</name>
<feature type="region of interest" description="Disordered" evidence="2">
    <location>
        <begin position="477"/>
        <end position="500"/>
    </location>
</feature>
<proteinExistence type="predicted"/>
<evidence type="ECO:0000313" key="3">
    <source>
        <dbReference type="EMBL" id="OCH93807.1"/>
    </source>
</evidence>
<feature type="region of interest" description="Disordered" evidence="2">
    <location>
        <begin position="541"/>
        <end position="590"/>
    </location>
</feature>
<dbReference type="EMBL" id="KV722350">
    <property type="protein sequence ID" value="OCH93807.1"/>
    <property type="molecule type" value="Genomic_DNA"/>
</dbReference>
<dbReference type="Proteomes" id="UP000250043">
    <property type="component" value="Unassembled WGS sequence"/>
</dbReference>
<evidence type="ECO:0000313" key="4">
    <source>
        <dbReference type="Proteomes" id="UP000250043"/>
    </source>
</evidence>
<reference evidence="3 4" key="1">
    <citation type="submission" date="2016-07" db="EMBL/GenBank/DDBJ databases">
        <title>Draft genome of the white-rot fungus Obba rivulosa 3A-2.</title>
        <authorList>
            <consortium name="DOE Joint Genome Institute"/>
            <person name="Miettinen O."/>
            <person name="Riley R."/>
            <person name="Acob R."/>
            <person name="Barry K."/>
            <person name="Cullen D."/>
            <person name="De Vries R."/>
            <person name="Hainaut M."/>
            <person name="Hatakka A."/>
            <person name="Henrissat B."/>
            <person name="Hilden K."/>
            <person name="Kuo R."/>
            <person name="Labutti K."/>
            <person name="Lipzen A."/>
            <person name="Makela M.R."/>
            <person name="Sandor L."/>
            <person name="Spatafora J.W."/>
            <person name="Grigoriev I.V."/>
            <person name="Hibbett D.S."/>
        </authorList>
    </citation>
    <scope>NUCLEOTIDE SEQUENCE [LARGE SCALE GENOMIC DNA]</scope>
    <source>
        <strain evidence="3 4">3A-2</strain>
    </source>
</reference>
<feature type="region of interest" description="Disordered" evidence="2">
    <location>
        <begin position="700"/>
        <end position="751"/>
    </location>
</feature>
<evidence type="ECO:0000256" key="2">
    <source>
        <dbReference type="SAM" id="MobiDB-lite"/>
    </source>
</evidence>
<evidence type="ECO:0000256" key="1">
    <source>
        <dbReference type="SAM" id="Coils"/>
    </source>
</evidence>
<keyword evidence="1" id="KW-0175">Coiled coil</keyword>
<feature type="region of interest" description="Disordered" evidence="2">
    <location>
        <begin position="1019"/>
        <end position="1063"/>
    </location>
</feature>
<feature type="region of interest" description="Disordered" evidence="2">
    <location>
        <begin position="630"/>
        <end position="675"/>
    </location>
</feature>
<gene>
    <name evidence="3" type="ORF">OBBRIDRAFT_789844</name>
</gene>
<feature type="coiled-coil region" evidence="1">
    <location>
        <begin position="214"/>
        <end position="241"/>
    </location>
</feature>
<feature type="region of interest" description="Disordered" evidence="2">
    <location>
        <begin position="959"/>
        <end position="980"/>
    </location>
</feature>
<feature type="coiled-coil region" evidence="1">
    <location>
        <begin position="134"/>
        <end position="168"/>
    </location>
</feature>
<protein>
    <submittedName>
        <fullName evidence="3">Uncharacterized protein</fullName>
    </submittedName>
</protein>